<reference evidence="2 3" key="1">
    <citation type="submission" date="2014-06" db="EMBL/GenBank/DDBJ databases">
        <title>Whole Genome Sequences of Three Symbiotic Endozoicomonas Bacteria.</title>
        <authorList>
            <person name="Neave M.J."/>
            <person name="Apprill A."/>
            <person name="Voolstra C.R."/>
        </authorList>
    </citation>
    <scope>NUCLEOTIDE SEQUENCE [LARGE SCALE GENOMIC DNA]</scope>
    <source>
        <strain evidence="2 3">DSM 25634</strain>
    </source>
</reference>
<dbReference type="InterPro" id="IPR027020">
    <property type="entry name" value="YnjB"/>
</dbReference>
<dbReference type="STRING" id="1137799.GZ78_28495"/>
<dbReference type="SUPFAM" id="SSF53850">
    <property type="entry name" value="Periplasmic binding protein-like II"/>
    <property type="match status" value="1"/>
</dbReference>
<dbReference type="Gene3D" id="3.40.190.10">
    <property type="entry name" value="Periplasmic binding protein-like II"/>
    <property type="match status" value="2"/>
</dbReference>
<dbReference type="PANTHER" id="PTHR42779">
    <property type="entry name" value="PROTEIN YNJB"/>
    <property type="match status" value="1"/>
</dbReference>
<dbReference type="EMBL" id="JOKH01000012">
    <property type="protein sequence ID" value="KEQ11792.1"/>
    <property type="molecule type" value="Genomic_DNA"/>
</dbReference>
<organism evidence="2 3">
    <name type="scientific">Endozoicomonas numazuensis</name>
    <dbReference type="NCBI Taxonomy" id="1137799"/>
    <lineage>
        <taxon>Bacteria</taxon>
        <taxon>Pseudomonadati</taxon>
        <taxon>Pseudomonadota</taxon>
        <taxon>Gammaproteobacteria</taxon>
        <taxon>Oceanospirillales</taxon>
        <taxon>Endozoicomonadaceae</taxon>
        <taxon>Endozoicomonas</taxon>
    </lineage>
</organism>
<dbReference type="PIRSF" id="PIRSF029172">
    <property type="entry name" value="UCP029172_ABC_sbc_YnjB"/>
    <property type="match status" value="1"/>
</dbReference>
<dbReference type="PANTHER" id="PTHR42779:SF1">
    <property type="entry name" value="PROTEIN YNJB"/>
    <property type="match status" value="1"/>
</dbReference>
<sequence length="406" mass="45903">MHILAVLASLFSLNSYAAPLPESSPMPIANKEWQKILKESKEQTVYFNAWGGSQQINDYIRWAAKQVRQRYGIELKQVKVSDTADVVSRLLAEKQAGRDTRGTVDMIWINGENFRSMKNHGLLFGPFSNRLPNYRWIDPQEKPTTELDFGEPVEGLEAPWGMAQLVFIYDQYSVQEPPKSAEDLMKFARKHPGRVTYPLPPDFVGTTFLKQLLLELTDQDPALFKPVDRARFEKITASLWRYLDELHPLLWRKGETFPQNNLALTPLLDDGEIMLSMTFNPSYASSAIANGELAESVRTYVNTAGTVGNTHFLAIPYNAHAKAAAQVVINFLMSPEAQLHKADPNVWGDPTVLSMGKLNTVDKQRFNELPLGIATLSPEALGKVLPEPHSSWSMALETEWQKRYRQ</sequence>
<feature type="chain" id="PRO_5001760426" description="ABC transporter substrate-binding protein" evidence="1">
    <location>
        <begin position="18"/>
        <end position="406"/>
    </location>
</feature>
<dbReference type="NCBIfam" id="NF008633">
    <property type="entry name" value="PRK11622.1"/>
    <property type="match status" value="1"/>
</dbReference>
<dbReference type="Proteomes" id="UP000028073">
    <property type="component" value="Unassembled WGS sequence"/>
</dbReference>
<protein>
    <recommendedName>
        <fullName evidence="4">ABC transporter substrate-binding protein</fullName>
    </recommendedName>
</protein>
<name>A0A081N019_9GAMM</name>
<keyword evidence="1" id="KW-0732">Signal</keyword>
<evidence type="ECO:0000256" key="1">
    <source>
        <dbReference type="SAM" id="SignalP"/>
    </source>
</evidence>
<evidence type="ECO:0000313" key="2">
    <source>
        <dbReference type="EMBL" id="KEQ11792.1"/>
    </source>
</evidence>
<proteinExistence type="predicted"/>
<dbReference type="AlphaFoldDB" id="A0A081N019"/>
<accession>A0A081N019</accession>
<dbReference type="InterPro" id="IPR006059">
    <property type="entry name" value="SBP"/>
</dbReference>
<gene>
    <name evidence="2" type="ORF">GZ78_28495</name>
</gene>
<dbReference type="Pfam" id="PF13416">
    <property type="entry name" value="SBP_bac_8"/>
    <property type="match status" value="1"/>
</dbReference>
<evidence type="ECO:0000313" key="3">
    <source>
        <dbReference type="Proteomes" id="UP000028073"/>
    </source>
</evidence>
<comment type="caution">
    <text evidence="2">The sequence shown here is derived from an EMBL/GenBank/DDBJ whole genome shotgun (WGS) entry which is preliminary data.</text>
</comment>
<evidence type="ECO:0008006" key="4">
    <source>
        <dbReference type="Google" id="ProtNLM"/>
    </source>
</evidence>
<keyword evidence="3" id="KW-1185">Reference proteome</keyword>
<dbReference type="eggNOG" id="COG4134">
    <property type="taxonomic scope" value="Bacteria"/>
</dbReference>
<feature type="signal peptide" evidence="1">
    <location>
        <begin position="1"/>
        <end position="17"/>
    </location>
</feature>